<keyword evidence="2" id="KW-1185">Reference proteome</keyword>
<protein>
    <submittedName>
        <fullName evidence="1">Uncharacterized protein</fullName>
    </submittedName>
</protein>
<dbReference type="STRING" id="555079.Toce_1167"/>
<evidence type="ECO:0000313" key="2">
    <source>
        <dbReference type="Proteomes" id="UP000000272"/>
    </source>
</evidence>
<proteinExistence type="predicted"/>
<dbReference type="Proteomes" id="UP000000272">
    <property type="component" value="Chromosome"/>
</dbReference>
<dbReference type="EMBL" id="CP002131">
    <property type="protein sequence ID" value="ADL07925.1"/>
    <property type="molecule type" value="Genomic_DNA"/>
</dbReference>
<gene>
    <name evidence="1" type="ordered locus">Toce_1167</name>
</gene>
<accession>D9S3E8</accession>
<dbReference type="AlphaFoldDB" id="D9S3E8"/>
<organism evidence="1 2">
    <name type="scientific">Thermosediminibacter oceani (strain ATCC BAA-1034 / DSM 16646 / JW/IW-1228P)</name>
    <dbReference type="NCBI Taxonomy" id="555079"/>
    <lineage>
        <taxon>Bacteria</taxon>
        <taxon>Bacillati</taxon>
        <taxon>Bacillota</taxon>
        <taxon>Clostridia</taxon>
        <taxon>Thermosediminibacterales</taxon>
        <taxon>Thermosediminibacteraceae</taxon>
        <taxon>Thermosediminibacter</taxon>
    </lineage>
</organism>
<sequence>MEIHCPFLKKYKVFDLINAKSVIYRCELGKVLLKQKDLSKKWACGGCTVPWILAGEHCKYLKPRKDFILRGSSQTWFTCELLDICLERPYEFCDAHCQHYIPV</sequence>
<dbReference type="HOGENOM" id="CLU_2262508_0_0_9"/>
<dbReference type="KEGG" id="toc:Toce_1167"/>
<name>D9S3E8_THEOJ</name>
<evidence type="ECO:0000313" key="1">
    <source>
        <dbReference type="EMBL" id="ADL07925.1"/>
    </source>
</evidence>
<reference evidence="1 2" key="1">
    <citation type="journal article" date="2010" name="Stand. Genomic Sci.">
        <title>Complete genome sequence of Thermosediminibacter oceani type strain (JW/IW-1228P).</title>
        <authorList>
            <person name="Pitluck S."/>
            <person name="Yasawong M."/>
            <person name="Munk C."/>
            <person name="Nolan M."/>
            <person name="Lapidus A."/>
            <person name="Lucas S."/>
            <person name="Glavina Del Rio T."/>
            <person name="Tice H."/>
            <person name="Cheng J.F."/>
            <person name="Bruce D."/>
            <person name="Detter C."/>
            <person name="Tapia R."/>
            <person name="Han C."/>
            <person name="Goodwin L."/>
            <person name="Liolios K."/>
            <person name="Ivanova N."/>
            <person name="Mavromatis K."/>
            <person name="Mikhailova N."/>
            <person name="Pati A."/>
            <person name="Chen A."/>
            <person name="Palaniappan K."/>
            <person name="Land M."/>
            <person name="Hauser L."/>
            <person name="Chang Y.J."/>
            <person name="Jeffries C.D."/>
            <person name="Rohde M."/>
            <person name="Spring S."/>
            <person name="Sikorski J."/>
            <person name="Goker M."/>
            <person name="Woyke T."/>
            <person name="Bristow J."/>
            <person name="Eisen J.A."/>
            <person name="Markowitz V."/>
            <person name="Hugenholtz P."/>
            <person name="Kyrpides N.C."/>
            <person name="Klenk H.P."/>
        </authorList>
    </citation>
    <scope>NUCLEOTIDE SEQUENCE [LARGE SCALE GENOMIC DNA]</scope>
    <source>
        <strain evidence="2">ATCC BAA-1034 / DSM 16646 / JW/IW-1228P</strain>
    </source>
</reference>